<dbReference type="SUPFAM" id="SSF89392">
    <property type="entry name" value="Prokaryotic lipoproteins and lipoprotein localization factors"/>
    <property type="match status" value="1"/>
</dbReference>
<dbReference type="Proteomes" id="UP001550603">
    <property type="component" value="Unassembled WGS sequence"/>
</dbReference>
<evidence type="ECO:0000313" key="4">
    <source>
        <dbReference type="Proteomes" id="UP001550603"/>
    </source>
</evidence>
<evidence type="ECO:0000256" key="1">
    <source>
        <dbReference type="SAM" id="MobiDB-lite"/>
    </source>
</evidence>
<proteinExistence type="predicted"/>
<name>A0ABV2XXU4_9ACTN</name>
<accession>A0ABV2XXU4</accession>
<feature type="compositionally biased region" description="Basic and acidic residues" evidence="1">
    <location>
        <begin position="221"/>
        <end position="233"/>
    </location>
</feature>
<evidence type="ECO:0008006" key="5">
    <source>
        <dbReference type="Google" id="ProtNLM"/>
    </source>
</evidence>
<dbReference type="RefSeq" id="WP_359790101.1">
    <property type="nucleotide sequence ID" value="NZ_JBEYBN010000027.1"/>
</dbReference>
<reference evidence="3 4" key="1">
    <citation type="submission" date="2024-06" db="EMBL/GenBank/DDBJ databases">
        <title>The Natural Products Discovery Center: Release of the First 8490 Sequenced Strains for Exploring Actinobacteria Biosynthetic Diversity.</title>
        <authorList>
            <person name="Kalkreuter E."/>
            <person name="Kautsar S.A."/>
            <person name="Yang D."/>
            <person name="Bader C.D."/>
            <person name="Teijaro C.N."/>
            <person name="Fluegel L."/>
            <person name="Davis C.M."/>
            <person name="Simpson J.R."/>
            <person name="Lauterbach L."/>
            <person name="Steele A.D."/>
            <person name="Gui C."/>
            <person name="Meng S."/>
            <person name="Li G."/>
            <person name="Viehrig K."/>
            <person name="Ye F."/>
            <person name="Su P."/>
            <person name="Kiefer A.F."/>
            <person name="Nichols A."/>
            <person name="Cepeda A.J."/>
            <person name="Yan W."/>
            <person name="Fan B."/>
            <person name="Jiang Y."/>
            <person name="Adhikari A."/>
            <person name="Zheng C.-J."/>
            <person name="Schuster L."/>
            <person name="Cowan T.M."/>
            <person name="Smanski M.J."/>
            <person name="Chevrette M.G."/>
            <person name="De Carvalho L.P.S."/>
            <person name="Shen B."/>
        </authorList>
    </citation>
    <scope>NUCLEOTIDE SEQUENCE [LARGE SCALE GENOMIC DNA]</scope>
    <source>
        <strain evidence="3 4">NPDC019583</strain>
    </source>
</reference>
<evidence type="ECO:0000313" key="3">
    <source>
        <dbReference type="EMBL" id="MEU2268675.1"/>
    </source>
</evidence>
<organism evidence="3 4">
    <name type="scientific">Streptomyces olindensis</name>
    <dbReference type="NCBI Taxonomy" id="358823"/>
    <lineage>
        <taxon>Bacteria</taxon>
        <taxon>Bacillati</taxon>
        <taxon>Actinomycetota</taxon>
        <taxon>Actinomycetes</taxon>
        <taxon>Kitasatosporales</taxon>
        <taxon>Streptomycetaceae</taxon>
        <taxon>Streptomyces</taxon>
    </lineage>
</organism>
<comment type="caution">
    <text evidence="3">The sequence shown here is derived from an EMBL/GenBank/DDBJ whole genome shotgun (WGS) entry which is preliminary data.</text>
</comment>
<dbReference type="InterPro" id="IPR029046">
    <property type="entry name" value="LolA/LolB/LppX"/>
</dbReference>
<dbReference type="EMBL" id="JBEYBN010000027">
    <property type="protein sequence ID" value="MEU2268675.1"/>
    <property type="molecule type" value="Genomic_DNA"/>
</dbReference>
<sequence>MRRKRVAPAAPVACAAALAAVGLVGGVVAQDPNGVEDLPPNEIVEKAVDATKSADSLRLKGVATSGPDEVRMDLAVSKKGDCKGTISPREGITAEIIKVGDAAYLKGDEAFWKDREVDAGEAASLLADQWLKLPAGQKGFGGLAEVCDADNLLKDVPDPAGEGLTKGKVHEVDGRPAVPVSGKDGDVTGRMEVATEGEPYILRISETGGDEPVDVRMTDYNKPVDAKAPHPDDVLELGDLE</sequence>
<gene>
    <name evidence="3" type="ORF">ABZ568_20180</name>
</gene>
<evidence type="ECO:0000256" key="2">
    <source>
        <dbReference type="SAM" id="SignalP"/>
    </source>
</evidence>
<keyword evidence="4" id="KW-1185">Reference proteome</keyword>
<protein>
    <recommendedName>
        <fullName evidence="5">Lipoprotein</fullName>
    </recommendedName>
</protein>
<feature type="region of interest" description="Disordered" evidence="1">
    <location>
        <begin position="221"/>
        <end position="241"/>
    </location>
</feature>
<dbReference type="Gene3D" id="2.50.20.20">
    <property type="match status" value="1"/>
</dbReference>
<keyword evidence="2" id="KW-0732">Signal</keyword>
<feature type="chain" id="PRO_5046908133" description="Lipoprotein" evidence="2">
    <location>
        <begin position="30"/>
        <end position="241"/>
    </location>
</feature>
<feature type="signal peptide" evidence="2">
    <location>
        <begin position="1"/>
        <end position="29"/>
    </location>
</feature>